<sequence length="58" mass="5792">MTTFPSLSILAITPVGAPGTVRGVIAADGAEASPVPMPFVAATVKVYAVPLVRPVTVS</sequence>
<name>A0A6J7RGX6_9ZZZZ</name>
<dbReference type="AlphaFoldDB" id="A0A6J7RGX6"/>
<protein>
    <submittedName>
        <fullName evidence="1">Unannotated protein</fullName>
    </submittedName>
</protein>
<evidence type="ECO:0000313" key="2">
    <source>
        <dbReference type="EMBL" id="CAB5067274.1"/>
    </source>
</evidence>
<evidence type="ECO:0000313" key="1">
    <source>
        <dbReference type="EMBL" id="CAB5027997.1"/>
    </source>
</evidence>
<organism evidence="1">
    <name type="scientific">freshwater metagenome</name>
    <dbReference type="NCBI Taxonomy" id="449393"/>
    <lineage>
        <taxon>unclassified sequences</taxon>
        <taxon>metagenomes</taxon>
        <taxon>ecological metagenomes</taxon>
    </lineage>
</organism>
<dbReference type="EMBL" id="CAFBQU010000052">
    <property type="protein sequence ID" value="CAB5067274.1"/>
    <property type="molecule type" value="Genomic_DNA"/>
</dbReference>
<proteinExistence type="predicted"/>
<dbReference type="EMBL" id="CAFBPN010000092">
    <property type="protein sequence ID" value="CAB5027997.1"/>
    <property type="molecule type" value="Genomic_DNA"/>
</dbReference>
<reference evidence="1" key="1">
    <citation type="submission" date="2020-05" db="EMBL/GenBank/DDBJ databases">
        <authorList>
            <person name="Chiriac C."/>
            <person name="Salcher M."/>
            <person name="Ghai R."/>
            <person name="Kavagutti S V."/>
        </authorList>
    </citation>
    <scope>NUCLEOTIDE SEQUENCE</scope>
</reference>
<accession>A0A6J7RGX6</accession>
<gene>
    <name evidence="1" type="ORF">UFOPK4098_01292</name>
    <name evidence="2" type="ORF">UFOPK4347_01432</name>
</gene>